<accession>A0AAD9C2P8</accession>
<dbReference type="CDD" id="cd00063">
    <property type="entry name" value="FN3"/>
    <property type="match status" value="1"/>
</dbReference>
<dbReference type="FunFam" id="2.60.40.10:FF:000117">
    <property type="entry name" value="Fibronectin type III domain containing 5"/>
    <property type="match status" value="1"/>
</dbReference>
<dbReference type="PANTHER" id="PTHR14470">
    <property type="entry name" value="FIBRONECTIN TYPE III DOMAIN-CONTAINING PROTEIN"/>
    <property type="match status" value="1"/>
</dbReference>
<reference evidence="10" key="1">
    <citation type="submission" date="2023-04" db="EMBL/GenBank/DDBJ databases">
        <title>Chromosome-level genome of Chaenocephalus aceratus.</title>
        <authorList>
            <person name="Park H."/>
        </authorList>
    </citation>
    <scope>NUCLEOTIDE SEQUENCE</scope>
    <source>
        <strain evidence="10">DE</strain>
        <tissue evidence="10">Muscle</tissue>
    </source>
</reference>
<keyword evidence="11" id="KW-1185">Reference proteome</keyword>
<dbReference type="InterPro" id="IPR052120">
    <property type="entry name" value="FNDC_type_III_4/5"/>
</dbReference>
<protein>
    <submittedName>
        <fullName evidence="10">Fibronectin type III domain containing protein 5</fullName>
    </submittedName>
</protein>
<keyword evidence="5" id="KW-1133">Transmembrane helix</keyword>
<dbReference type="Gene3D" id="2.60.40.10">
    <property type="entry name" value="Immunoglobulins"/>
    <property type="match status" value="1"/>
</dbReference>
<dbReference type="Proteomes" id="UP001228049">
    <property type="component" value="Unassembled WGS sequence"/>
</dbReference>
<evidence type="ECO:0000256" key="4">
    <source>
        <dbReference type="ARBA" id="ARBA00022692"/>
    </source>
</evidence>
<keyword evidence="4" id="KW-0812">Transmembrane</keyword>
<evidence type="ECO:0000256" key="1">
    <source>
        <dbReference type="ARBA" id="ARBA00004167"/>
    </source>
</evidence>
<evidence type="ECO:0000259" key="9">
    <source>
        <dbReference type="PROSITE" id="PS50853"/>
    </source>
</evidence>
<dbReference type="Pfam" id="PF00041">
    <property type="entry name" value="fn3"/>
    <property type="match status" value="1"/>
</dbReference>
<proteinExistence type="predicted"/>
<evidence type="ECO:0000313" key="10">
    <source>
        <dbReference type="EMBL" id="KAK1893801.1"/>
    </source>
</evidence>
<evidence type="ECO:0000313" key="11">
    <source>
        <dbReference type="Proteomes" id="UP001228049"/>
    </source>
</evidence>
<dbReference type="GO" id="GO:0005576">
    <property type="term" value="C:extracellular region"/>
    <property type="evidence" value="ECO:0007669"/>
    <property type="project" value="UniProtKB-SubCell"/>
</dbReference>
<comment type="subcellular location">
    <subcellularLocation>
        <location evidence="1">Membrane</location>
        <topology evidence="1">Single-pass membrane protein</topology>
    </subcellularLocation>
    <subcellularLocation>
        <location evidence="2">Secreted</location>
    </subcellularLocation>
</comment>
<dbReference type="GO" id="GO:0005886">
    <property type="term" value="C:plasma membrane"/>
    <property type="evidence" value="ECO:0007669"/>
    <property type="project" value="TreeGrafter"/>
</dbReference>
<sequence length="185" mass="20009">MDSAEPFIYTTQFDSLSPPVNVTISAVKANSAVVTWDIPEGDPVIGFAITQQKKDVRMLRFIQEVNTTTRSCALWDLEEETDYIVHVQSISMSGSSPLSEPLRFRTPKEAETQASKSKDEVTMEEVGQSTQMRAGELIIIVVVLIMWAGPSACQDEAGTQGPLLSSGGAEAKLLQSGGSDTAWPV</sequence>
<dbReference type="SUPFAM" id="SSF49265">
    <property type="entry name" value="Fibronectin type III"/>
    <property type="match status" value="1"/>
</dbReference>
<keyword evidence="6" id="KW-0472">Membrane</keyword>
<dbReference type="SMART" id="SM00060">
    <property type="entry name" value="FN3"/>
    <property type="match status" value="1"/>
</dbReference>
<comment type="caution">
    <text evidence="10">The sequence shown here is derived from an EMBL/GenBank/DDBJ whole genome shotgun (WGS) entry which is preliminary data.</text>
</comment>
<dbReference type="EMBL" id="JASDAP010000011">
    <property type="protein sequence ID" value="KAK1893801.1"/>
    <property type="molecule type" value="Genomic_DNA"/>
</dbReference>
<gene>
    <name evidence="10" type="ORF">KUDE01_019263</name>
</gene>
<evidence type="ECO:0000256" key="8">
    <source>
        <dbReference type="SAM" id="MobiDB-lite"/>
    </source>
</evidence>
<evidence type="ECO:0000256" key="7">
    <source>
        <dbReference type="ARBA" id="ARBA00023180"/>
    </source>
</evidence>
<dbReference type="AlphaFoldDB" id="A0AAD9C2P8"/>
<dbReference type="InterPro" id="IPR036116">
    <property type="entry name" value="FN3_sf"/>
</dbReference>
<feature type="compositionally biased region" description="Basic and acidic residues" evidence="8">
    <location>
        <begin position="102"/>
        <end position="121"/>
    </location>
</feature>
<keyword evidence="7" id="KW-0325">Glycoprotein</keyword>
<organism evidence="10 11">
    <name type="scientific">Dissostichus eleginoides</name>
    <name type="common">Patagonian toothfish</name>
    <name type="synonym">Dissostichus amissus</name>
    <dbReference type="NCBI Taxonomy" id="100907"/>
    <lineage>
        <taxon>Eukaryota</taxon>
        <taxon>Metazoa</taxon>
        <taxon>Chordata</taxon>
        <taxon>Craniata</taxon>
        <taxon>Vertebrata</taxon>
        <taxon>Euteleostomi</taxon>
        <taxon>Actinopterygii</taxon>
        <taxon>Neopterygii</taxon>
        <taxon>Teleostei</taxon>
        <taxon>Neoteleostei</taxon>
        <taxon>Acanthomorphata</taxon>
        <taxon>Eupercaria</taxon>
        <taxon>Perciformes</taxon>
        <taxon>Notothenioidei</taxon>
        <taxon>Nototheniidae</taxon>
        <taxon>Dissostichus</taxon>
    </lineage>
</organism>
<evidence type="ECO:0000256" key="6">
    <source>
        <dbReference type="ARBA" id="ARBA00023136"/>
    </source>
</evidence>
<evidence type="ECO:0000256" key="2">
    <source>
        <dbReference type="ARBA" id="ARBA00004613"/>
    </source>
</evidence>
<dbReference type="InterPro" id="IPR013783">
    <property type="entry name" value="Ig-like_fold"/>
</dbReference>
<evidence type="ECO:0000256" key="3">
    <source>
        <dbReference type="ARBA" id="ARBA00022525"/>
    </source>
</evidence>
<name>A0AAD9C2P8_DISEL</name>
<dbReference type="InterPro" id="IPR003961">
    <property type="entry name" value="FN3_dom"/>
</dbReference>
<feature type="domain" description="Fibronectin type-III" evidence="9">
    <location>
        <begin position="18"/>
        <end position="109"/>
    </location>
</feature>
<evidence type="ECO:0000256" key="5">
    <source>
        <dbReference type="ARBA" id="ARBA00022989"/>
    </source>
</evidence>
<dbReference type="PROSITE" id="PS50853">
    <property type="entry name" value="FN3"/>
    <property type="match status" value="1"/>
</dbReference>
<dbReference type="PANTHER" id="PTHR14470:SF1">
    <property type="entry name" value="FIBRONECTIN TYPE III DOMAIN-CONTAINING PROTEIN 5"/>
    <property type="match status" value="1"/>
</dbReference>
<feature type="region of interest" description="Disordered" evidence="8">
    <location>
        <begin position="93"/>
        <end position="127"/>
    </location>
</feature>
<keyword evidence="3" id="KW-0964">Secreted</keyword>